<dbReference type="AlphaFoldDB" id="A0A0D2JQL6"/>
<evidence type="ECO:0000313" key="1">
    <source>
        <dbReference type="EMBL" id="KIX11800.1"/>
    </source>
</evidence>
<name>A0A0D2JQL6_9BACT</name>
<dbReference type="Proteomes" id="UP000032233">
    <property type="component" value="Unassembled WGS sequence"/>
</dbReference>
<sequence length="56" mass="6439">MNLNFLDDIFFQRGDFYLIAKVLVQLIGLPTWSLENRSDAGYLSCQSDNTLIILWG</sequence>
<comment type="caution">
    <text evidence="1">The sequence shown here is derived from an EMBL/GenBank/DDBJ whole genome shotgun (WGS) entry which is preliminary data.</text>
</comment>
<dbReference type="EMBL" id="AZAC01000044">
    <property type="protein sequence ID" value="KIX11800.1"/>
    <property type="molecule type" value="Genomic_DNA"/>
</dbReference>
<keyword evidence="2" id="KW-1185">Reference proteome</keyword>
<gene>
    <name evidence="1" type="ORF">X474_22250</name>
</gene>
<protein>
    <submittedName>
        <fullName evidence="1">Uncharacterized protein</fullName>
    </submittedName>
</protein>
<reference evidence="1 2" key="1">
    <citation type="submission" date="2013-11" db="EMBL/GenBank/DDBJ databases">
        <title>Metagenomic analysis of a methanogenic consortium involved in long chain n-alkane degradation.</title>
        <authorList>
            <person name="Davidova I.A."/>
            <person name="Callaghan A.V."/>
            <person name="Wawrik B."/>
            <person name="Pruitt S."/>
            <person name="Marks C."/>
            <person name="Duncan K.E."/>
            <person name="Suflita J.M."/>
        </authorList>
    </citation>
    <scope>NUCLEOTIDE SEQUENCE [LARGE SCALE GENOMIC DNA]</scope>
    <source>
        <strain evidence="1 2">SPR</strain>
    </source>
</reference>
<organism evidence="1 2">
    <name type="scientific">Dethiosulfatarculus sandiegensis</name>
    <dbReference type="NCBI Taxonomy" id="1429043"/>
    <lineage>
        <taxon>Bacteria</taxon>
        <taxon>Pseudomonadati</taxon>
        <taxon>Thermodesulfobacteriota</taxon>
        <taxon>Desulfarculia</taxon>
        <taxon>Desulfarculales</taxon>
        <taxon>Desulfarculaceae</taxon>
        <taxon>Dethiosulfatarculus</taxon>
    </lineage>
</organism>
<proteinExistence type="predicted"/>
<dbReference type="STRING" id="1429043.X474_22250"/>
<evidence type="ECO:0000313" key="2">
    <source>
        <dbReference type="Proteomes" id="UP000032233"/>
    </source>
</evidence>
<accession>A0A0D2JQL6</accession>
<dbReference type="InParanoid" id="A0A0D2JQL6"/>